<dbReference type="Proteomes" id="UP001489004">
    <property type="component" value="Unassembled WGS sequence"/>
</dbReference>
<dbReference type="EMBL" id="JALJOR010000015">
    <property type="protein sequence ID" value="KAK9805702.1"/>
    <property type="molecule type" value="Genomic_DNA"/>
</dbReference>
<dbReference type="Gene3D" id="3.90.70.10">
    <property type="entry name" value="Cysteine proteinases"/>
    <property type="match status" value="1"/>
</dbReference>
<name>A0AAW1PAR4_9CHLO</name>
<comment type="caution">
    <text evidence="2">The sequence shown here is derived from an EMBL/GenBank/DDBJ whole genome shotgun (WGS) entry which is preliminary data.</text>
</comment>
<dbReference type="SUPFAM" id="SSF54001">
    <property type="entry name" value="Cysteine proteinases"/>
    <property type="match status" value="1"/>
</dbReference>
<feature type="chain" id="PRO_5043587246" evidence="1">
    <location>
        <begin position="24"/>
        <end position="188"/>
    </location>
</feature>
<proteinExistence type="predicted"/>
<keyword evidence="3" id="KW-1185">Reference proteome</keyword>
<evidence type="ECO:0000313" key="3">
    <source>
        <dbReference type="Proteomes" id="UP001489004"/>
    </source>
</evidence>
<reference evidence="2 3" key="1">
    <citation type="journal article" date="2024" name="Nat. Commun.">
        <title>Phylogenomics reveals the evolutionary origins of lichenization in chlorophyte algae.</title>
        <authorList>
            <person name="Puginier C."/>
            <person name="Libourel C."/>
            <person name="Otte J."/>
            <person name="Skaloud P."/>
            <person name="Haon M."/>
            <person name="Grisel S."/>
            <person name="Petersen M."/>
            <person name="Berrin J.G."/>
            <person name="Delaux P.M."/>
            <person name="Dal Grande F."/>
            <person name="Keller J."/>
        </authorList>
    </citation>
    <scope>NUCLEOTIDE SEQUENCE [LARGE SCALE GENOMIC DNA]</scope>
    <source>
        <strain evidence="2 3">SAG 2043</strain>
    </source>
</reference>
<organism evidence="2 3">
    <name type="scientific">[Myrmecia] bisecta</name>
    <dbReference type="NCBI Taxonomy" id="41462"/>
    <lineage>
        <taxon>Eukaryota</taxon>
        <taxon>Viridiplantae</taxon>
        <taxon>Chlorophyta</taxon>
        <taxon>core chlorophytes</taxon>
        <taxon>Trebouxiophyceae</taxon>
        <taxon>Trebouxiales</taxon>
        <taxon>Trebouxiaceae</taxon>
        <taxon>Myrmecia</taxon>
    </lineage>
</organism>
<feature type="signal peptide" evidence="1">
    <location>
        <begin position="1"/>
        <end position="23"/>
    </location>
</feature>
<protein>
    <submittedName>
        <fullName evidence="2">Uncharacterized protein</fullName>
    </submittedName>
</protein>
<evidence type="ECO:0000313" key="2">
    <source>
        <dbReference type="EMBL" id="KAK9805702.1"/>
    </source>
</evidence>
<accession>A0AAW1PAR4</accession>
<sequence length="188" mass="20087">MRPSQLPWIAAVLLLLYVCACQAAPAISIIDGNVVTTEGAVQGDSLGAALPGENPTCAAFNYKNPGGRDPVAISDGCWNAYKRFCDFNFKTPESDCPELPGVGPDTPKSWDWRDHGIVGPVTSQAGSTCFVHAGSNFMTSFLIKNKIPDVTGKAMLKSDMGISPQPYIDCYTSQDVCNTGGYEDTVIR</sequence>
<gene>
    <name evidence="2" type="ORF">WJX72_012498</name>
</gene>
<evidence type="ECO:0000256" key="1">
    <source>
        <dbReference type="SAM" id="SignalP"/>
    </source>
</evidence>
<dbReference type="InterPro" id="IPR038765">
    <property type="entry name" value="Papain-like_cys_pep_sf"/>
</dbReference>
<keyword evidence="1" id="KW-0732">Signal</keyword>
<dbReference type="AlphaFoldDB" id="A0AAW1PAR4"/>